<sequence>MPYEEYAHDLSAPLSAAARAVWAKHDWDSGGWLPLWRHMGDSAGTAAYLWDEWLPPQVRARISEALPGGEADGRRLAVWLAMVHDIGKATPAFACQVEGLAEAMRSHGLKMPSVAQMGKDRSLAPHGMAGQLLLVAWLQENGWPKRAAQQFGAVVGGHHGVPPSDADLQDALAHPELLFGPTGTDTWQRVQRELLDTAASACQIREHLDAWSSVKLPQPPQVLFSALVIVSDWIASNAALFPYFQQAGSAADGRVSRALQRLGLRGRWRPQRPQGSAQEVFAARFSWDEGTRVRPVQEAALAAARGMDEPGMLVIEAPMGEGKTEAALVAAEDLAAVSGAGGCFVALPTMATSNAMFSRLADWAGSLQGLDGSASVFLAHSKAALNDDYAGLPFAGVESADNIERDAAEGPGGGLAAHWWLRGRKKGMLSDFAAGTIDQLLFAGLKSRHLALRHLAVAGKVVVVDEAHAYDTYMNTYLDTVLSWLGAYRVPVVVLSATLPARRRRELAEAYCQARRGSAEFDAVEKAQGYPLLTSAVPGKAPRVEAVEASGRRTEVRIELLDDDLDVLARRLESELAGGGCALVVCNTVRRVHAAARVLRDRFAGTDVGVTVAHARFADLDRADKDRELLAVFGPPAKVAELGGRRPEHPRIVVASQVAEQSLDIDFDLLVTDLAPVDLMLQRMGRLHRHLRGEGQCERPERLRTARCLITGAAWAKQPPEPDSGSQFVYRPSPLLRAAAALDPLLQAGDGQGSAGGSVVLPDDIDRLVQGAYGPDPIGPPEWQEELEQARESHEVEQAAKAEEARAFLLGAPARAGRSLIGWVQAGVGDADDSPRGRAQVRDAGESLEVLLLRRRADGVLTTLPGLGEGRGGIELPTDFAPSEEAGRIAAASAVRLPFPLVAPWVIDRVIGELEQNLFPAWQDKDAHWVAGELLLILDEDCRTRLAGFDVHYSHEDGLEVADAH</sequence>
<dbReference type="NCBIfam" id="TIGR01596">
    <property type="entry name" value="cas3_HD"/>
    <property type="match status" value="1"/>
</dbReference>
<gene>
    <name evidence="11" type="primary">cas3</name>
    <name evidence="11" type="ORF">O4U47_02890</name>
</gene>
<organism evidence="11 12">
    <name type="scientific">Nocardiopsis suaedae</name>
    <dbReference type="NCBI Taxonomy" id="3018444"/>
    <lineage>
        <taxon>Bacteria</taxon>
        <taxon>Bacillati</taxon>
        <taxon>Actinomycetota</taxon>
        <taxon>Actinomycetes</taxon>
        <taxon>Streptosporangiales</taxon>
        <taxon>Nocardiopsidaceae</taxon>
        <taxon>Nocardiopsis</taxon>
    </lineage>
</organism>
<keyword evidence="3" id="KW-0540">Nuclease</keyword>
<protein>
    <submittedName>
        <fullName evidence="11">CRISPR-associated helicase Cas3</fullName>
    </submittedName>
</protein>
<feature type="domain" description="HD Cas3-type" evidence="10">
    <location>
        <begin position="28"/>
        <end position="234"/>
    </location>
</feature>
<proteinExistence type="inferred from homology"/>
<dbReference type="Gene3D" id="1.10.3210.30">
    <property type="match status" value="1"/>
</dbReference>
<dbReference type="EMBL" id="JAQFWP010000003">
    <property type="protein sequence ID" value="MDA2803448.1"/>
    <property type="molecule type" value="Genomic_DNA"/>
</dbReference>
<dbReference type="InterPro" id="IPR006483">
    <property type="entry name" value="CRISPR-assoc_Cas3_HD"/>
</dbReference>
<dbReference type="InterPro" id="IPR054712">
    <property type="entry name" value="Cas3-like_dom"/>
</dbReference>
<keyword evidence="4" id="KW-0479">Metal-binding</keyword>
<dbReference type="Pfam" id="PF18395">
    <property type="entry name" value="Cas3_C"/>
    <property type="match status" value="1"/>
</dbReference>
<dbReference type="PANTHER" id="PTHR47963:SF9">
    <property type="entry name" value="CRISPR-ASSOCIATED ENDONUCLEASE_HELICASE CAS3"/>
    <property type="match status" value="1"/>
</dbReference>
<dbReference type="InterPro" id="IPR014001">
    <property type="entry name" value="Helicase_ATP-bd"/>
</dbReference>
<dbReference type="InterPro" id="IPR038257">
    <property type="entry name" value="CRISPR-assoc_Cas3_HD_sf"/>
</dbReference>
<evidence type="ECO:0000256" key="9">
    <source>
        <dbReference type="ARBA" id="ARBA00023118"/>
    </source>
</evidence>
<keyword evidence="9" id="KW-0051">Antiviral defense</keyword>
<evidence type="ECO:0000256" key="8">
    <source>
        <dbReference type="ARBA" id="ARBA00022840"/>
    </source>
</evidence>
<dbReference type="RefSeq" id="WP_270675935.1">
    <property type="nucleotide sequence ID" value="NZ_JAQFWP010000003.1"/>
</dbReference>
<comment type="similarity">
    <text evidence="2">In the central section; belongs to the CRISPR-associated helicase Cas3 family.</text>
</comment>
<dbReference type="CDD" id="cd09641">
    <property type="entry name" value="Cas3''_I"/>
    <property type="match status" value="1"/>
</dbReference>
<evidence type="ECO:0000313" key="12">
    <source>
        <dbReference type="Proteomes" id="UP001165685"/>
    </source>
</evidence>
<evidence type="ECO:0000256" key="4">
    <source>
        <dbReference type="ARBA" id="ARBA00022723"/>
    </source>
</evidence>
<evidence type="ECO:0000256" key="5">
    <source>
        <dbReference type="ARBA" id="ARBA00022741"/>
    </source>
</evidence>
<dbReference type="InterPro" id="IPR027417">
    <property type="entry name" value="P-loop_NTPase"/>
</dbReference>
<dbReference type="NCBIfam" id="TIGR01587">
    <property type="entry name" value="cas3_core"/>
    <property type="match status" value="1"/>
</dbReference>
<evidence type="ECO:0000256" key="6">
    <source>
        <dbReference type="ARBA" id="ARBA00022801"/>
    </source>
</evidence>
<evidence type="ECO:0000259" key="10">
    <source>
        <dbReference type="PROSITE" id="PS51643"/>
    </source>
</evidence>
<keyword evidence="7" id="KW-0347">Helicase</keyword>
<keyword evidence="8" id="KW-0067">ATP-binding</keyword>
<comment type="caution">
    <text evidence="11">The sequence shown here is derived from an EMBL/GenBank/DDBJ whole genome shotgun (WGS) entry which is preliminary data.</text>
</comment>
<dbReference type="PROSITE" id="PS51643">
    <property type="entry name" value="HD_CAS3"/>
    <property type="match status" value="1"/>
</dbReference>
<dbReference type="CDD" id="cd17930">
    <property type="entry name" value="DEXHc_cas3"/>
    <property type="match status" value="1"/>
</dbReference>
<dbReference type="SMART" id="SM00487">
    <property type="entry name" value="DEXDc"/>
    <property type="match status" value="1"/>
</dbReference>
<dbReference type="PANTHER" id="PTHR47963">
    <property type="entry name" value="DEAD-BOX ATP-DEPENDENT RNA HELICASE 47, MITOCHONDRIAL"/>
    <property type="match status" value="1"/>
</dbReference>
<dbReference type="Gene3D" id="3.40.50.300">
    <property type="entry name" value="P-loop containing nucleotide triphosphate hydrolases"/>
    <property type="match status" value="2"/>
</dbReference>
<dbReference type="Pfam" id="PF18019">
    <property type="entry name" value="Cas3_HD"/>
    <property type="match status" value="1"/>
</dbReference>
<keyword evidence="12" id="KW-1185">Reference proteome</keyword>
<evidence type="ECO:0000313" key="11">
    <source>
        <dbReference type="EMBL" id="MDA2803448.1"/>
    </source>
</evidence>
<evidence type="ECO:0000256" key="1">
    <source>
        <dbReference type="ARBA" id="ARBA00006847"/>
    </source>
</evidence>
<accession>A0ABT4TFH3</accession>
<dbReference type="Pfam" id="PF22590">
    <property type="entry name" value="Cas3-like_C_2"/>
    <property type="match status" value="1"/>
</dbReference>
<dbReference type="InterPro" id="IPR006474">
    <property type="entry name" value="Helicase_Cas3_CRISPR-ass_core"/>
</dbReference>
<evidence type="ECO:0000256" key="7">
    <source>
        <dbReference type="ARBA" id="ARBA00022806"/>
    </source>
</evidence>
<evidence type="ECO:0000256" key="3">
    <source>
        <dbReference type="ARBA" id="ARBA00022722"/>
    </source>
</evidence>
<keyword evidence="5" id="KW-0547">Nucleotide-binding</keyword>
<reference evidence="11" key="1">
    <citation type="submission" date="2023-01" db="EMBL/GenBank/DDBJ databases">
        <title>Draft genome sequence of Nocardiopsis sp. LSu2-4 isolated from halophytes.</title>
        <authorList>
            <person name="Duangmal K."/>
            <person name="Chantavorakit T."/>
        </authorList>
    </citation>
    <scope>NUCLEOTIDE SEQUENCE</scope>
    <source>
        <strain evidence="11">LSu2-4</strain>
    </source>
</reference>
<evidence type="ECO:0000256" key="2">
    <source>
        <dbReference type="ARBA" id="ARBA00009046"/>
    </source>
</evidence>
<dbReference type="InterPro" id="IPR041372">
    <property type="entry name" value="Cas3_C"/>
</dbReference>
<comment type="similarity">
    <text evidence="1">In the N-terminal section; belongs to the CRISPR-associated nuclease Cas3-HD family.</text>
</comment>
<name>A0ABT4TFH3_9ACTN</name>
<dbReference type="Proteomes" id="UP001165685">
    <property type="component" value="Unassembled WGS sequence"/>
</dbReference>
<keyword evidence="6" id="KW-0378">Hydrolase</keyword>
<dbReference type="SUPFAM" id="SSF52540">
    <property type="entry name" value="P-loop containing nucleoside triphosphate hydrolases"/>
    <property type="match status" value="1"/>
</dbReference>
<dbReference type="InterPro" id="IPR050547">
    <property type="entry name" value="DEAD_box_RNA_helicases"/>
</dbReference>